<sequence length="59" mass="6256">MTEFLKPSFVIAFVMLLGAAVLCWHGKVSEAGYLTVTLAVGAGFGLSTQAGQIVKELRK</sequence>
<protein>
    <recommendedName>
        <fullName evidence="4">TMhelix containing protein</fullName>
    </recommendedName>
</protein>
<comment type="caution">
    <text evidence="2">The sequence shown here is derived from an EMBL/GenBank/DDBJ whole genome shotgun (WGS) entry which is preliminary data.</text>
</comment>
<dbReference type="RefSeq" id="WP_147914066.1">
    <property type="nucleotide sequence ID" value="NZ_JBHUEJ010000011.1"/>
</dbReference>
<keyword evidence="1" id="KW-0472">Membrane</keyword>
<feature type="transmembrane region" description="Helical" evidence="1">
    <location>
        <begin position="33"/>
        <end position="54"/>
    </location>
</feature>
<keyword evidence="3" id="KW-1185">Reference proteome</keyword>
<evidence type="ECO:0000256" key="1">
    <source>
        <dbReference type="SAM" id="Phobius"/>
    </source>
</evidence>
<dbReference type="Proteomes" id="UP001597304">
    <property type="component" value="Unassembled WGS sequence"/>
</dbReference>
<keyword evidence="1" id="KW-0812">Transmembrane</keyword>
<proteinExistence type="predicted"/>
<dbReference type="EMBL" id="JBHUEJ010000011">
    <property type="protein sequence ID" value="MFD1709863.1"/>
    <property type="molecule type" value="Genomic_DNA"/>
</dbReference>
<name>A0ABW4KQU1_9BURK</name>
<keyword evidence="1" id="KW-1133">Transmembrane helix</keyword>
<evidence type="ECO:0008006" key="4">
    <source>
        <dbReference type="Google" id="ProtNLM"/>
    </source>
</evidence>
<gene>
    <name evidence="2" type="ORF">ACFSF0_04550</name>
</gene>
<evidence type="ECO:0000313" key="2">
    <source>
        <dbReference type="EMBL" id="MFD1709863.1"/>
    </source>
</evidence>
<reference evidence="3" key="1">
    <citation type="journal article" date="2019" name="Int. J. Syst. Evol. Microbiol.">
        <title>The Global Catalogue of Microorganisms (GCM) 10K type strain sequencing project: providing services to taxonomists for standard genome sequencing and annotation.</title>
        <authorList>
            <consortium name="The Broad Institute Genomics Platform"/>
            <consortium name="The Broad Institute Genome Sequencing Center for Infectious Disease"/>
            <person name="Wu L."/>
            <person name="Ma J."/>
        </authorList>
    </citation>
    <scope>NUCLEOTIDE SEQUENCE [LARGE SCALE GENOMIC DNA]</scope>
    <source>
        <strain evidence="3">LMG 29247</strain>
    </source>
</reference>
<organism evidence="2 3">
    <name type="scientific">Ottowia flava</name>
    <dbReference type="NCBI Taxonomy" id="2675430"/>
    <lineage>
        <taxon>Bacteria</taxon>
        <taxon>Pseudomonadati</taxon>
        <taxon>Pseudomonadota</taxon>
        <taxon>Betaproteobacteria</taxon>
        <taxon>Burkholderiales</taxon>
        <taxon>Comamonadaceae</taxon>
        <taxon>Ottowia</taxon>
    </lineage>
</organism>
<accession>A0ABW4KQU1</accession>
<evidence type="ECO:0000313" key="3">
    <source>
        <dbReference type="Proteomes" id="UP001597304"/>
    </source>
</evidence>